<gene>
    <name evidence="1" type="ORF">L6452_20348</name>
</gene>
<evidence type="ECO:0000313" key="2">
    <source>
        <dbReference type="Proteomes" id="UP001055879"/>
    </source>
</evidence>
<comment type="caution">
    <text evidence="1">The sequence shown here is derived from an EMBL/GenBank/DDBJ whole genome shotgun (WGS) entry which is preliminary data.</text>
</comment>
<accession>A0ACB9BAN9</accession>
<dbReference type="Proteomes" id="UP001055879">
    <property type="component" value="Linkage Group LG06"/>
</dbReference>
<evidence type="ECO:0000313" key="1">
    <source>
        <dbReference type="EMBL" id="KAI3719449.1"/>
    </source>
</evidence>
<dbReference type="EMBL" id="CM042052">
    <property type="protein sequence ID" value="KAI3719449.1"/>
    <property type="molecule type" value="Genomic_DNA"/>
</dbReference>
<protein>
    <submittedName>
        <fullName evidence="1">Uncharacterized protein</fullName>
    </submittedName>
</protein>
<reference evidence="2" key="1">
    <citation type="journal article" date="2022" name="Mol. Ecol. Resour.">
        <title>The genomes of chicory, endive, great burdock and yacon provide insights into Asteraceae palaeo-polyploidization history and plant inulin production.</title>
        <authorList>
            <person name="Fan W."/>
            <person name="Wang S."/>
            <person name="Wang H."/>
            <person name="Wang A."/>
            <person name="Jiang F."/>
            <person name="Liu H."/>
            <person name="Zhao H."/>
            <person name="Xu D."/>
            <person name="Zhang Y."/>
        </authorList>
    </citation>
    <scope>NUCLEOTIDE SEQUENCE [LARGE SCALE GENOMIC DNA]</scope>
    <source>
        <strain evidence="2">cv. Niubang</strain>
    </source>
</reference>
<reference evidence="1 2" key="2">
    <citation type="journal article" date="2022" name="Mol. Ecol. Resour.">
        <title>The genomes of chicory, endive, great burdock and yacon provide insights into Asteraceae paleo-polyploidization history and plant inulin production.</title>
        <authorList>
            <person name="Fan W."/>
            <person name="Wang S."/>
            <person name="Wang H."/>
            <person name="Wang A."/>
            <person name="Jiang F."/>
            <person name="Liu H."/>
            <person name="Zhao H."/>
            <person name="Xu D."/>
            <person name="Zhang Y."/>
        </authorList>
    </citation>
    <scope>NUCLEOTIDE SEQUENCE [LARGE SCALE GENOMIC DNA]</scope>
    <source>
        <strain evidence="2">cv. Niubang</strain>
    </source>
</reference>
<sequence>MLVPGGIGITNMDKEFNRYTLIMGCMCLGVMQDVHIAAALVYCCYIHLLATALSLISPINLVSVLIVYGSWFLSKISPNKQRYNTCSCDCCIRKAMEDQRSFNSPRRTLSYSRNRGATISVFEADNKASGVDVSGEHGPNPSEVYGFVGSISTVVATVIFMAWAYVPDPWLHSIGIFYYPSKYWALALPAYAIVTIATIFLFYIGLNFMATPPQTSLNSIFDEHSREPVCSDHVSEEDDQPIEPYSDIGIDQINELMFKDWNFNEESTIASIPSSLRSDPPLSTPIYFKIFHTEFQASSIDVCEKRRVEVFNLLFWIMGVRFSGQPTTVKRCCSGGKIQHTMAPKQPNTGLFVGLNKGHVVTKKELAPRPSDRKGKTSKRSHFVRNLIREVAGFAPYEKRITELLKVGKDKRALKVAKRKLGTHKRAKKKREEMSSVLRKMRSGGGAEKKK</sequence>
<proteinExistence type="predicted"/>
<keyword evidence="2" id="KW-1185">Reference proteome</keyword>
<name>A0ACB9BAN9_ARCLA</name>
<organism evidence="1 2">
    <name type="scientific">Arctium lappa</name>
    <name type="common">Greater burdock</name>
    <name type="synonym">Lappa major</name>
    <dbReference type="NCBI Taxonomy" id="4217"/>
    <lineage>
        <taxon>Eukaryota</taxon>
        <taxon>Viridiplantae</taxon>
        <taxon>Streptophyta</taxon>
        <taxon>Embryophyta</taxon>
        <taxon>Tracheophyta</taxon>
        <taxon>Spermatophyta</taxon>
        <taxon>Magnoliopsida</taxon>
        <taxon>eudicotyledons</taxon>
        <taxon>Gunneridae</taxon>
        <taxon>Pentapetalae</taxon>
        <taxon>asterids</taxon>
        <taxon>campanulids</taxon>
        <taxon>Asterales</taxon>
        <taxon>Asteraceae</taxon>
        <taxon>Carduoideae</taxon>
        <taxon>Cardueae</taxon>
        <taxon>Arctiinae</taxon>
        <taxon>Arctium</taxon>
    </lineage>
</organism>